<sequence length="163" mass="17634">MNRRSLLTAGVAVFAADFLARGTRPLFAAARKTFAVSHSEEEWRKLLTAEQFSILREEGTERPGSSALLNEHRKGTFSCAGCSQALFASDTKFESGTGWPSFWAPLDNAVGTTEDTSHGMVRVEAHCSRCGGHLGHVFNDGPQPTGLRYCMNGFAMTFAPSTA</sequence>
<evidence type="ECO:0000256" key="6">
    <source>
        <dbReference type="ARBA" id="ARBA00023002"/>
    </source>
</evidence>
<dbReference type="EMBL" id="WUMK01000009">
    <property type="protein sequence ID" value="MXN48011.1"/>
    <property type="molecule type" value="Genomic_DNA"/>
</dbReference>
<organism evidence="9 10">
    <name type="scientific">Shinella kummerowiae</name>
    <dbReference type="NCBI Taxonomy" id="417745"/>
    <lineage>
        <taxon>Bacteria</taxon>
        <taxon>Pseudomonadati</taxon>
        <taxon>Pseudomonadota</taxon>
        <taxon>Alphaproteobacteria</taxon>
        <taxon>Hyphomicrobiales</taxon>
        <taxon>Rhizobiaceae</taxon>
        <taxon>Shinella</taxon>
    </lineage>
</organism>
<feature type="domain" description="MsrB" evidence="8">
    <location>
        <begin position="40"/>
        <end position="161"/>
    </location>
</feature>
<evidence type="ECO:0000256" key="2">
    <source>
        <dbReference type="ARBA" id="ARBA00007174"/>
    </source>
</evidence>
<dbReference type="PANTHER" id="PTHR10173">
    <property type="entry name" value="METHIONINE SULFOXIDE REDUCTASE"/>
    <property type="match status" value="1"/>
</dbReference>
<dbReference type="Pfam" id="PF01641">
    <property type="entry name" value="SelR"/>
    <property type="match status" value="1"/>
</dbReference>
<evidence type="ECO:0000256" key="1">
    <source>
        <dbReference type="ARBA" id="ARBA00001947"/>
    </source>
</evidence>
<proteinExistence type="inferred from homology"/>
<gene>
    <name evidence="9" type="primary">msrB</name>
    <name evidence="9" type="ORF">GR138_22645</name>
</gene>
<dbReference type="GO" id="GO:0030091">
    <property type="term" value="P:protein repair"/>
    <property type="evidence" value="ECO:0007669"/>
    <property type="project" value="InterPro"/>
</dbReference>
<dbReference type="GO" id="GO:0046872">
    <property type="term" value="F:metal ion binding"/>
    <property type="evidence" value="ECO:0007669"/>
    <property type="project" value="UniProtKB-KW"/>
</dbReference>
<evidence type="ECO:0000313" key="9">
    <source>
        <dbReference type="EMBL" id="MXN48011.1"/>
    </source>
</evidence>
<dbReference type="PROSITE" id="PS51790">
    <property type="entry name" value="MSRB"/>
    <property type="match status" value="1"/>
</dbReference>
<dbReference type="Proteomes" id="UP000435802">
    <property type="component" value="Unassembled WGS sequence"/>
</dbReference>
<reference evidence="9 10" key="1">
    <citation type="submission" date="2019-12" db="EMBL/GenBank/DDBJ databases">
        <title>Shinella kummerowiae sp. nov., a symbiotic bacterium isolated from root nodules of the herbal legume Kummerowia stipulacea.</title>
        <authorList>
            <person name="Gao J."/>
        </authorList>
    </citation>
    <scope>NUCLEOTIDE SEQUENCE [LARGE SCALE GENOMIC DNA]</scope>
    <source>
        <strain evidence="9 10">CCBAU 25048</strain>
    </source>
</reference>
<dbReference type="SUPFAM" id="SSF51316">
    <property type="entry name" value="Mss4-like"/>
    <property type="match status" value="1"/>
</dbReference>
<evidence type="ECO:0000313" key="10">
    <source>
        <dbReference type="Proteomes" id="UP000435802"/>
    </source>
</evidence>
<dbReference type="PANTHER" id="PTHR10173:SF57">
    <property type="entry name" value="PEPTIDE-METHIONINE (R)-S-OXIDE REDUCTASE"/>
    <property type="match status" value="1"/>
</dbReference>
<protein>
    <recommendedName>
        <fullName evidence="3">peptide-methionine (R)-S-oxide reductase</fullName>
        <ecNumber evidence="3">1.8.4.12</ecNumber>
    </recommendedName>
</protein>
<dbReference type="OrthoDB" id="9785497at2"/>
<accession>A0A6N8SH44</accession>
<dbReference type="GO" id="GO:0033743">
    <property type="term" value="F:peptide-methionine (R)-S-oxide reductase activity"/>
    <property type="evidence" value="ECO:0007669"/>
    <property type="project" value="UniProtKB-EC"/>
</dbReference>
<comment type="caution">
    <text evidence="9">The sequence shown here is derived from an EMBL/GenBank/DDBJ whole genome shotgun (WGS) entry which is preliminary data.</text>
</comment>
<keyword evidence="6 9" id="KW-0560">Oxidoreductase</keyword>
<comment type="similarity">
    <text evidence="2">Belongs to the MsrB Met sulfoxide reductase family.</text>
</comment>
<evidence type="ECO:0000256" key="3">
    <source>
        <dbReference type="ARBA" id="ARBA00012499"/>
    </source>
</evidence>
<dbReference type="EC" id="1.8.4.12" evidence="3"/>
<keyword evidence="5" id="KW-0862">Zinc</keyword>
<dbReference type="Gene3D" id="2.170.150.20">
    <property type="entry name" value="Peptide methionine sulfoxide reductase"/>
    <property type="match status" value="1"/>
</dbReference>
<dbReference type="NCBIfam" id="TIGR00357">
    <property type="entry name" value="peptide-methionine (R)-S-oxide reductase MsrB"/>
    <property type="match status" value="1"/>
</dbReference>
<dbReference type="InterPro" id="IPR011057">
    <property type="entry name" value="Mss4-like_sf"/>
</dbReference>
<evidence type="ECO:0000256" key="4">
    <source>
        <dbReference type="ARBA" id="ARBA00022723"/>
    </source>
</evidence>
<keyword evidence="4" id="KW-0479">Metal-binding</keyword>
<evidence type="ECO:0000259" key="8">
    <source>
        <dbReference type="PROSITE" id="PS51790"/>
    </source>
</evidence>
<evidence type="ECO:0000256" key="7">
    <source>
        <dbReference type="ARBA" id="ARBA00048488"/>
    </source>
</evidence>
<dbReference type="InterPro" id="IPR002579">
    <property type="entry name" value="Met_Sox_Rdtase_MsrB_dom"/>
</dbReference>
<dbReference type="AlphaFoldDB" id="A0A6N8SH44"/>
<keyword evidence="10" id="KW-1185">Reference proteome</keyword>
<dbReference type="GO" id="GO:0005737">
    <property type="term" value="C:cytoplasm"/>
    <property type="evidence" value="ECO:0007669"/>
    <property type="project" value="TreeGrafter"/>
</dbReference>
<comment type="cofactor">
    <cofactor evidence="1">
        <name>Zn(2+)</name>
        <dbReference type="ChEBI" id="CHEBI:29105"/>
    </cofactor>
</comment>
<dbReference type="FunFam" id="2.170.150.20:FF:000001">
    <property type="entry name" value="Peptide methionine sulfoxide reductase MsrB"/>
    <property type="match status" value="1"/>
</dbReference>
<dbReference type="InterPro" id="IPR028427">
    <property type="entry name" value="Met_Sox_Rdtase_MsrB"/>
</dbReference>
<name>A0A6N8SH44_9HYPH</name>
<dbReference type="GO" id="GO:0006979">
    <property type="term" value="P:response to oxidative stress"/>
    <property type="evidence" value="ECO:0007669"/>
    <property type="project" value="InterPro"/>
</dbReference>
<comment type="catalytic activity">
    <reaction evidence="7">
        <text>L-methionyl-[protein] + [thioredoxin]-disulfide + H2O = L-methionyl-(R)-S-oxide-[protein] + [thioredoxin]-dithiol</text>
        <dbReference type="Rhea" id="RHEA:24164"/>
        <dbReference type="Rhea" id="RHEA-COMP:10698"/>
        <dbReference type="Rhea" id="RHEA-COMP:10700"/>
        <dbReference type="Rhea" id="RHEA-COMP:12313"/>
        <dbReference type="Rhea" id="RHEA-COMP:12314"/>
        <dbReference type="ChEBI" id="CHEBI:15377"/>
        <dbReference type="ChEBI" id="CHEBI:16044"/>
        <dbReference type="ChEBI" id="CHEBI:29950"/>
        <dbReference type="ChEBI" id="CHEBI:45764"/>
        <dbReference type="ChEBI" id="CHEBI:50058"/>
        <dbReference type="EC" id="1.8.4.12"/>
    </reaction>
</comment>
<evidence type="ECO:0000256" key="5">
    <source>
        <dbReference type="ARBA" id="ARBA00022833"/>
    </source>
</evidence>